<feature type="domain" description="Response regulatory" evidence="6">
    <location>
        <begin position="6"/>
        <end position="120"/>
    </location>
</feature>
<keyword evidence="8" id="KW-1185">Reference proteome</keyword>
<dbReference type="EMBL" id="JAFVMF010000001">
    <property type="protein sequence ID" value="MBO1358280.1"/>
    <property type="molecule type" value="Genomic_DNA"/>
</dbReference>
<sequence length="204" mass="22484">MTMRGRVHVVDDDADVRGSLDSLLRSENFEIFIHENSSAFLDAYDPLTPACLLLDIRLEKEDGLEVQERLLAEDILLPVVIMTGHGDVPSAVRSMKQGAVDFLSKPFSDDALLAALDKALSADRERLRAQSSRSALDALYATLTPREKDVATLAVSGLMNKQIAAELGIETITVKVHRGKVMRKMEARSLADLVRMLEALGVRR</sequence>
<evidence type="ECO:0000256" key="2">
    <source>
        <dbReference type="ARBA" id="ARBA00023125"/>
    </source>
</evidence>
<dbReference type="RefSeq" id="WP_207878371.1">
    <property type="nucleotide sequence ID" value="NZ_JAFVMF010000001.1"/>
</dbReference>
<name>A0ABS3LQU6_9PROT</name>
<dbReference type="Proteomes" id="UP000664771">
    <property type="component" value="Unassembled WGS sequence"/>
</dbReference>
<dbReference type="PROSITE" id="PS50110">
    <property type="entry name" value="RESPONSE_REGULATORY"/>
    <property type="match status" value="1"/>
</dbReference>
<evidence type="ECO:0000259" key="6">
    <source>
        <dbReference type="PROSITE" id="PS50110"/>
    </source>
</evidence>
<evidence type="ECO:0000256" key="3">
    <source>
        <dbReference type="ARBA" id="ARBA00023163"/>
    </source>
</evidence>
<keyword evidence="2" id="KW-0238">DNA-binding</keyword>
<comment type="caution">
    <text evidence="7">The sequence shown here is derived from an EMBL/GenBank/DDBJ whole genome shotgun (WGS) entry which is preliminary data.</text>
</comment>
<dbReference type="InterPro" id="IPR000792">
    <property type="entry name" value="Tscrpt_reg_LuxR_C"/>
</dbReference>
<dbReference type="PROSITE" id="PS50043">
    <property type="entry name" value="HTH_LUXR_2"/>
    <property type="match status" value="1"/>
</dbReference>
<dbReference type="PANTHER" id="PTHR44688:SF16">
    <property type="entry name" value="DNA-BINDING TRANSCRIPTIONAL ACTIVATOR DEVR_DOSR"/>
    <property type="match status" value="1"/>
</dbReference>
<dbReference type="SMART" id="SM00448">
    <property type="entry name" value="REC"/>
    <property type="match status" value="1"/>
</dbReference>
<dbReference type="InterPro" id="IPR001789">
    <property type="entry name" value="Sig_transdc_resp-reg_receiver"/>
</dbReference>
<organism evidence="7 8">
    <name type="scientific">Acetobacter sacchari</name>
    <dbReference type="NCBI Taxonomy" id="2661687"/>
    <lineage>
        <taxon>Bacteria</taxon>
        <taxon>Pseudomonadati</taxon>
        <taxon>Pseudomonadota</taxon>
        <taxon>Alphaproteobacteria</taxon>
        <taxon>Acetobacterales</taxon>
        <taxon>Acetobacteraceae</taxon>
        <taxon>Acetobacter</taxon>
    </lineage>
</organism>
<dbReference type="PANTHER" id="PTHR44688">
    <property type="entry name" value="DNA-BINDING TRANSCRIPTIONAL ACTIVATOR DEVR_DOSR"/>
    <property type="match status" value="1"/>
</dbReference>
<dbReference type="InterPro" id="IPR011006">
    <property type="entry name" value="CheY-like_superfamily"/>
</dbReference>
<evidence type="ECO:0000313" key="8">
    <source>
        <dbReference type="Proteomes" id="UP000664771"/>
    </source>
</evidence>
<dbReference type="InterPro" id="IPR016032">
    <property type="entry name" value="Sig_transdc_resp-reg_C-effctor"/>
</dbReference>
<proteinExistence type="predicted"/>
<accession>A0ABS3LQU6</accession>
<dbReference type="Pfam" id="PF00196">
    <property type="entry name" value="GerE"/>
    <property type="match status" value="1"/>
</dbReference>
<evidence type="ECO:0000313" key="7">
    <source>
        <dbReference type="EMBL" id="MBO1358280.1"/>
    </source>
</evidence>
<dbReference type="InterPro" id="IPR036388">
    <property type="entry name" value="WH-like_DNA-bd_sf"/>
</dbReference>
<keyword evidence="1" id="KW-0805">Transcription regulation</keyword>
<evidence type="ECO:0000259" key="5">
    <source>
        <dbReference type="PROSITE" id="PS50043"/>
    </source>
</evidence>
<reference evidence="7 8" key="1">
    <citation type="submission" date="2021-03" db="EMBL/GenBank/DDBJ databases">
        <title>The complete genome sequence of Acetobacter sacchari TBRC 11175.</title>
        <authorList>
            <person name="Charoenyingcharoen P."/>
            <person name="Yukphan P."/>
        </authorList>
    </citation>
    <scope>NUCLEOTIDE SEQUENCE [LARGE SCALE GENOMIC DNA]</scope>
    <source>
        <strain evidence="7 8">TBRC 11175</strain>
    </source>
</reference>
<dbReference type="CDD" id="cd06170">
    <property type="entry name" value="LuxR_C_like"/>
    <property type="match status" value="1"/>
</dbReference>
<dbReference type="SUPFAM" id="SSF46894">
    <property type="entry name" value="C-terminal effector domain of the bipartite response regulators"/>
    <property type="match status" value="1"/>
</dbReference>
<dbReference type="Gene3D" id="3.40.50.2300">
    <property type="match status" value="1"/>
</dbReference>
<evidence type="ECO:0000256" key="4">
    <source>
        <dbReference type="PROSITE-ProRule" id="PRU00169"/>
    </source>
</evidence>
<keyword evidence="4" id="KW-0597">Phosphoprotein</keyword>
<evidence type="ECO:0000256" key="1">
    <source>
        <dbReference type="ARBA" id="ARBA00023015"/>
    </source>
</evidence>
<dbReference type="PRINTS" id="PR00038">
    <property type="entry name" value="HTHLUXR"/>
</dbReference>
<keyword evidence="3" id="KW-0804">Transcription</keyword>
<gene>
    <name evidence="7" type="ORF">J2D73_00515</name>
</gene>
<feature type="modified residue" description="4-aspartylphosphate" evidence="4">
    <location>
        <position position="55"/>
    </location>
</feature>
<dbReference type="SUPFAM" id="SSF52172">
    <property type="entry name" value="CheY-like"/>
    <property type="match status" value="1"/>
</dbReference>
<dbReference type="Gene3D" id="1.10.10.10">
    <property type="entry name" value="Winged helix-like DNA-binding domain superfamily/Winged helix DNA-binding domain"/>
    <property type="match status" value="1"/>
</dbReference>
<feature type="domain" description="HTH luxR-type" evidence="5">
    <location>
        <begin position="136"/>
        <end position="201"/>
    </location>
</feature>
<protein>
    <submittedName>
        <fullName evidence="7">Response regulator transcription factor</fullName>
    </submittedName>
</protein>
<dbReference type="Pfam" id="PF00072">
    <property type="entry name" value="Response_reg"/>
    <property type="match status" value="1"/>
</dbReference>
<dbReference type="SMART" id="SM00421">
    <property type="entry name" value="HTH_LUXR"/>
    <property type="match status" value="1"/>
</dbReference>